<evidence type="ECO:0000256" key="9">
    <source>
        <dbReference type="ARBA" id="ARBA00023326"/>
    </source>
</evidence>
<evidence type="ECO:0000256" key="5">
    <source>
        <dbReference type="ARBA" id="ARBA00022801"/>
    </source>
</evidence>
<evidence type="ECO:0000256" key="6">
    <source>
        <dbReference type="ARBA" id="ARBA00023001"/>
    </source>
</evidence>
<dbReference type="PRINTS" id="PR00734">
    <property type="entry name" value="GLHYDRLASE7"/>
</dbReference>
<comment type="catalytic activity">
    <reaction evidence="1">
        <text>Hydrolysis of (1-&gt;4)-beta-D-glucosidic linkages in cellulose and cellotetraose, releasing cellobiose from the non-reducing ends of the chains.</text>
        <dbReference type="EC" id="3.2.1.91"/>
    </reaction>
</comment>
<dbReference type="InterPro" id="IPR013320">
    <property type="entry name" value="ConA-like_dom_sf"/>
</dbReference>
<sequence length="189" mass="20415">MGNQTFYGSGSQFIIDSSRKFTIVTQFLTSDNTATGDLVEIRRLFKQDDRVVPVPNSVWDGLTGANSITDSMCDASKKLFGDQNDHAAKGGLARMGKQMANGMTLAMSLWSDHAAYCLWLDSSYPAEADSSKPGVKRGTCPTSGGRPAEVEAQHPDATVKFMNIRVGDIDSTATVKFMNIRVGDIGSTY</sequence>
<dbReference type="PANTHER" id="PTHR33753:SF2">
    <property type="entry name" value="GLYCOSIDE HYDROLASE FAMILY 7 PROTEIN"/>
    <property type="match status" value="1"/>
</dbReference>
<gene>
    <name evidence="11" type="ORF">PHMEG_00034145</name>
</gene>
<organism evidence="11 12">
    <name type="scientific">Phytophthora megakarya</name>
    <dbReference type="NCBI Taxonomy" id="4795"/>
    <lineage>
        <taxon>Eukaryota</taxon>
        <taxon>Sar</taxon>
        <taxon>Stramenopiles</taxon>
        <taxon>Oomycota</taxon>
        <taxon>Peronosporomycetes</taxon>
        <taxon>Peronosporales</taxon>
        <taxon>Peronosporaceae</taxon>
        <taxon>Phytophthora</taxon>
    </lineage>
</organism>
<keyword evidence="4" id="KW-0732">Signal</keyword>
<dbReference type="GO" id="GO:0030245">
    <property type="term" value="P:cellulose catabolic process"/>
    <property type="evidence" value="ECO:0007669"/>
    <property type="project" value="UniProtKB-KW"/>
</dbReference>
<dbReference type="Proteomes" id="UP000198211">
    <property type="component" value="Unassembled WGS sequence"/>
</dbReference>
<dbReference type="GO" id="GO:0016162">
    <property type="term" value="F:cellulose 1,4-beta-cellobiosidase activity"/>
    <property type="evidence" value="ECO:0007669"/>
    <property type="project" value="UniProtKB-EC"/>
</dbReference>
<keyword evidence="5 11" id="KW-0378">Hydrolase</keyword>
<reference evidence="12" key="1">
    <citation type="submission" date="2017-03" db="EMBL/GenBank/DDBJ databases">
        <title>Phytopthora megakarya and P. palmivora, two closely related causual agents of cacao black pod achieved similar genome size and gene model numbers by different mechanisms.</title>
        <authorList>
            <person name="Ali S."/>
            <person name="Shao J."/>
            <person name="Larry D.J."/>
            <person name="Kronmiller B."/>
            <person name="Shen D."/>
            <person name="Strem M.D."/>
            <person name="Melnick R.L."/>
            <person name="Guiltinan M.J."/>
            <person name="Tyler B.M."/>
            <person name="Meinhardt L.W."/>
            <person name="Bailey B.A."/>
        </authorList>
    </citation>
    <scope>NUCLEOTIDE SEQUENCE [LARGE SCALE GENOMIC DNA]</scope>
    <source>
        <strain evidence="12">zdho120</strain>
    </source>
</reference>
<keyword evidence="9" id="KW-0624">Polysaccharide degradation</keyword>
<evidence type="ECO:0000256" key="7">
    <source>
        <dbReference type="ARBA" id="ARBA00023277"/>
    </source>
</evidence>
<evidence type="ECO:0000313" key="11">
    <source>
        <dbReference type="EMBL" id="OWY95770.1"/>
    </source>
</evidence>
<evidence type="ECO:0000256" key="10">
    <source>
        <dbReference type="SAM" id="MobiDB-lite"/>
    </source>
</evidence>
<dbReference type="AlphaFoldDB" id="A0A225URZ8"/>
<name>A0A225URZ8_9STRA</name>
<accession>A0A225URZ8</accession>
<keyword evidence="6" id="KW-0136">Cellulose degradation</keyword>
<evidence type="ECO:0000256" key="3">
    <source>
        <dbReference type="ARBA" id="ARBA00012561"/>
    </source>
</evidence>
<dbReference type="PANTHER" id="PTHR33753">
    <property type="entry name" value="1,4-BETA-D-GLUCAN CELLOBIOHYDROLASE B"/>
    <property type="match status" value="1"/>
</dbReference>
<dbReference type="Pfam" id="PF00840">
    <property type="entry name" value="Glyco_hydro_7"/>
    <property type="match status" value="1"/>
</dbReference>
<feature type="region of interest" description="Disordered" evidence="10">
    <location>
        <begin position="126"/>
        <end position="154"/>
    </location>
</feature>
<dbReference type="OrthoDB" id="412382at2759"/>
<evidence type="ECO:0000256" key="4">
    <source>
        <dbReference type="ARBA" id="ARBA00022729"/>
    </source>
</evidence>
<comment type="similarity">
    <text evidence="2">Belongs to the glycosyl hydrolase 7 (cellulase C) family.</text>
</comment>
<proteinExistence type="inferred from homology"/>
<evidence type="ECO:0000256" key="8">
    <source>
        <dbReference type="ARBA" id="ARBA00023295"/>
    </source>
</evidence>
<keyword evidence="7" id="KW-0119">Carbohydrate metabolism</keyword>
<protein>
    <recommendedName>
        <fullName evidence="3">cellulose 1,4-beta-cellobiosidase (non-reducing end)</fullName>
        <ecNumber evidence="3">3.2.1.91</ecNumber>
    </recommendedName>
</protein>
<keyword evidence="8" id="KW-0326">Glycosidase</keyword>
<dbReference type="Gene3D" id="2.70.100.10">
    <property type="entry name" value="Glycoside hydrolase, family 7, domain"/>
    <property type="match status" value="1"/>
</dbReference>
<dbReference type="EC" id="3.2.1.91" evidence="3"/>
<dbReference type="STRING" id="4795.A0A225URZ8"/>
<dbReference type="InterPro" id="IPR001722">
    <property type="entry name" value="Glyco_hydro_7"/>
</dbReference>
<evidence type="ECO:0000256" key="1">
    <source>
        <dbReference type="ARBA" id="ARBA00001641"/>
    </source>
</evidence>
<dbReference type="InterPro" id="IPR037019">
    <property type="entry name" value="Glyco_hydro_7_sf"/>
</dbReference>
<comment type="caution">
    <text evidence="11">The sequence shown here is derived from an EMBL/GenBank/DDBJ whole genome shotgun (WGS) entry which is preliminary data.</text>
</comment>
<evidence type="ECO:0000313" key="12">
    <source>
        <dbReference type="Proteomes" id="UP000198211"/>
    </source>
</evidence>
<keyword evidence="12" id="KW-1185">Reference proteome</keyword>
<dbReference type="SUPFAM" id="SSF49899">
    <property type="entry name" value="Concanavalin A-like lectins/glucanases"/>
    <property type="match status" value="1"/>
</dbReference>
<dbReference type="EMBL" id="NBNE01012514">
    <property type="protein sequence ID" value="OWY95770.1"/>
    <property type="molecule type" value="Genomic_DNA"/>
</dbReference>
<evidence type="ECO:0000256" key="2">
    <source>
        <dbReference type="ARBA" id="ARBA00006044"/>
    </source>
</evidence>